<name>A0A0N8GNN4_9CHLR</name>
<comment type="caution">
    <text evidence="3">The sequence shown here is derived from an EMBL/GenBank/DDBJ whole genome shotgun (WGS) entry which is preliminary data.</text>
</comment>
<reference evidence="3 4" key="1">
    <citation type="submission" date="2015-07" db="EMBL/GenBank/DDBJ databases">
        <title>Genome sequence of Ornatilinea apprima DSM 23815.</title>
        <authorList>
            <person name="Hemp J."/>
            <person name="Ward L.M."/>
            <person name="Pace L.A."/>
            <person name="Fischer W.W."/>
        </authorList>
    </citation>
    <scope>NUCLEOTIDE SEQUENCE [LARGE SCALE GENOMIC DNA]</scope>
    <source>
        <strain evidence="3 4">P3M-1</strain>
    </source>
</reference>
<dbReference type="RefSeq" id="WP_075062188.1">
    <property type="nucleotide sequence ID" value="NZ_LGCL01000017.1"/>
</dbReference>
<feature type="domain" description="Zinc-ribbon" evidence="2">
    <location>
        <begin position="145"/>
        <end position="165"/>
    </location>
</feature>
<dbReference type="InterPro" id="IPR026870">
    <property type="entry name" value="Zinc_ribbon_dom"/>
</dbReference>
<dbReference type="Pfam" id="PF13240">
    <property type="entry name" value="Zn_Ribbon_1"/>
    <property type="match status" value="1"/>
</dbReference>
<dbReference type="STRING" id="1134406.ADN00_06605"/>
<protein>
    <recommendedName>
        <fullName evidence="2">Zinc-ribbon domain-containing protein</fullName>
    </recommendedName>
</protein>
<sequence>MMMDSGSILFLVGLSLLVILTISAPLYNHALKRIRLSSPQEDRRGQLAFTRLCLQAAENELEELNIDRSASRVAEQDFQARALKLAEEMEILKAEEQQLELVLRYQAEASRTGAQPEDDLAQEQELEALIKAYRRGRSEKAAGLCPNCGQAYLRGDRFCARCGEQLDYGL</sequence>
<keyword evidence="1" id="KW-0175">Coiled coil</keyword>
<evidence type="ECO:0000313" key="3">
    <source>
        <dbReference type="EMBL" id="KPL78586.1"/>
    </source>
</evidence>
<proteinExistence type="predicted"/>
<accession>A0A0N8GNN4</accession>
<dbReference type="EMBL" id="LGCL01000017">
    <property type="protein sequence ID" value="KPL78586.1"/>
    <property type="molecule type" value="Genomic_DNA"/>
</dbReference>
<feature type="coiled-coil region" evidence="1">
    <location>
        <begin position="47"/>
        <end position="102"/>
    </location>
</feature>
<keyword evidence="4" id="KW-1185">Reference proteome</keyword>
<gene>
    <name evidence="3" type="ORF">ADN00_06605</name>
</gene>
<dbReference type="AlphaFoldDB" id="A0A0N8GNN4"/>
<evidence type="ECO:0000259" key="2">
    <source>
        <dbReference type="Pfam" id="PF13240"/>
    </source>
</evidence>
<dbReference type="OrthoDB" id="164799at2"/>
<organism evidence="3 4">
    <name type="scientific">Ornatilinea apprima</name>
    <dbReference type="NCBI Taxonomy" id="1134406"/>
    <lineage>
        <taxon>Bacteria</taxon>
        <taxon>Bacillati</taxon>
        <taxon>Chloroflexota</taxon>
        <taxon>Anaerolineae</taxon>
        <taxon>Anaerolineales</taxon>
        <taxon>Anaerolineaceae</taxon>
        <taxon>Ornatilinea</taxon>
    </lineage>
</organism>
<dbReference type="Proteomes" id="UP000050417">
    <property type="component" value="Unassembled WGS sequence"/>
</dbReference>
<evidence type="ECO:0000256" key="1">
    <source>
        <dbReference type="SAM" id="Coils"/>
    </source>
</evidence>
<evidence type="ECO:0000313" key="4">
    <source>
        <dbReference type="Proteomes" id="UP000050417"/>
    </source>
</evidence>